<organism evidence="1 2">
    <name type="scientific">Streptomyces hyderabadensis</name>
    <dbReference type="NCBI Taxonomy" id="598549"/>
    <lineage>
        <taxon>Bacteria</taxon>
        <taxon>Bacillati</taxon>
        <taxon>Actinomycetota</taxon>
        <taxon>Actinomycetes</taxon>
        <taxon>Kitasatosporales</taxon>
        <taxon>Streptomycetaceae</taxon>
        <taxon>Streptomyces</taxon>
    </lineage>
</organism>
<dbReference type="Proteomes" id="UP001500610">
    <property type="component" value="Unassembled WGS sequence"/>
</dbReference>
<protein>
    <submittedName>
        <fullName evidence="1">Uncharacterized protein</fullName>
    </submittedName>
</protein>
<reference evidence="2" key="1">
    <citation type="journal article" date="2019" name="Int. J. Syst. Evol. Microbiol.">
        <title>The Global Catalogue of Microorganisms (GCM) 10K type strain sequencing project: providing services to taxonomists for standard genome sequencing and annotation.</title>
        <authorList>
            <consortium name="The Broad Institute Genomics Platform"/>
            <consortium name="The Broad Institute Genome Sequencing Center for Infectious Disease"/>
            <person name="Wu L."/>
            <person name="Ma J."/>
        </authorList>
    </citation>
    <scope>NUCLEOTIDE SEQUENCE [LARGE SCALE GENOMIC DNA]</scope>
    <source>
        <strain evidence="2">JCM 17657</strain>
    </source>
</reference>
<name>A0ABP9IJX7_9ACTN</name>
<evidence type="ECO:0000313" key="2">
    <source>
        <dbReference type="Proteomes" id="UP001500610"/>
    </source>
</evidence>
<gene>
    <name evidence="1" type="ORF">GCM10023257_48460</name>
</gene>
<sequence>MNTPMVVLHESVRDPQAELWFGEPAGFMPLPLNSLLAEPGSADAEAMREAVAPLLEAAPSELVRQRFVAQLAWGQRMLGALCGFGTVHCSVGLHRDDIDLTSAHLLSLFTISWRDTNVAPRGVTAARAATSAKGHTHIAFEELPCGPAVLSESTLRYAAESGLPQLPLLQVHAYIPHPDCKRLAVFTVSSTAVARREEYRALLRGMVETVRFEDPLRVAS</sequence>
<comment type="caution">
    <text evidence="1">The sequence shown here is derived from an EMBL/GenBank/DDBJ whole genome shotgun (WGS) entry which is preliminary data.</text>
</comment>
<dbReference type="EMBL" id="BAABIV010000021">
    <property type="protein sequence ID" value="GAA4999130.1"/>
    <property type="molecule type" value="Genomic_DNA"/>
</dbReference>
<evidence type="ECO:0000313" key="1">
    <source>
        <dbReference type="EMBL" id="GAA4999130.1"/>
    </source>
</evidence>
<accession>A0ABP9IJX7</accession>
<proteinExistence type="predicted"/>
<dbReference type="RefSeq" id="WP_226025520.1">
    <property type="nucleotide sequence ID" value="NZ_BAABIV010000021.1"/>
</dbReference>
<keyword evidence="2" id="KW-1185">Reference proteome</keyword>